<comment type="caution">
    <text evidence="2">The sequence shown here is derived from an EMBL/GenBank/DDBJ whole genome shotgun (WGS) entry which is preliminary data.</text>
</comment>
<dbReference type="AlphaFoldDB" id="A0AAW4VSE9"/>
<organism evidence="2 3">
    <name type="scientific">Agathobaculum butyriciproducens</name>
    <dbReference type="NCBI Taxonomy" id="1628085"/>
    <lineage>
        <taxon>Bacteria</taxon>
        <taxon>Bacillati</taxon>
        <taxon>Bacillota</taxon>
        <taxon>Clostridia</taxon>
        <taxon>Eubacteriales</taxon>
        <taxon>Butyricicoccaceae</taxon>
        <taxon>Agathobaculum</taxon>
    </lineage>
</organism>
<keyword evidence="1" id="KW-0812">Transmembrane</keyword>
<keyword evidence="3" id="KW-1185">Reference proteome</keyword>
<evidence type="ECO:0000313" key="3">
    <source>
        <dbReference type="Proteomes" id="UP001298753"/>
    </source>
</evidence>
<sequence>MEELTQYIKADFAVLVAVLYCIGRGLKAIQRFPNQFIPLALTFCGIGLACLSVVSRYASYGNWAAALFEGVVQGVLCAGMSVYLNEVIAHCSSNKGNDPPK</sequence>
<dbReference type="RefSeq" id="WP_110436857.1">
    <property type="nucleotide sequence ID" value="NZ_DBEZDI010000005.1"/>
</dbReference>
<keyword evidence="1" id="KW-1133">Transmembrane helix</keyword>
<dbReference type="GeneID" id="98660221"/>
<feature type="transmembrane region" description="Helical" evidence="1">
    <location>
        <begin position="6"/>
        <end position="23"/>
    </location>
</feature>
<dbReference type="Proteomes" id="UP001298753">
    <property type="component" value="Unassembled WGS sequence"/>
</dbReference>
<evidence type="ECO:0000256" key="1">
    <source>
        <dbReference type="SAM" id="Phobius"/>
    </source>
</evidence>
<name>A0AAW4VSE9_9FIRM</name>
<gene>
    <name evidence="2" type="ORF">LKD22_01300</name>
</gene>
<protein>
    <submittedName>
        <fullName evidence="2">Phage holin family protein</fullName>
    </submittedName>
</protein>
<accession>A0AAW4VSE9</accession>
<dbReference type="EMBL" id="JAJEPX010000001">
    <property type="protein sequence ID" value="MCC2175775.1"/>
    <property type="molecule type" value="Genomic_DNA"/>
</dbReference>
<feature type="transmembrane region" description="Helical" evidence="1">
    <location>
        <begin position="35"/>
        <end position="57"/>
    </location>
</feature>
<reference evidence="2 3" key="1">
    <citation type="submission" date="2021-10" db="EMBL/GenBank/DDBJ databases">
        <title>Anaerobic single-cell dispensing facilitates the cultivation of human gut bacteria.</title>
        <authorList>
            <person name="Afrizal A."/>
        </authorList>
    </citation>
    <scope>NUCLEOTIDE SEQUENCE [LARGE SCALE GENOMIC DNA]</scope>
    <source>
        <strain evidence="2 3">CLA-AA-H270</strain>
    </source>
</reference>
<keyword evidence="1" id="KW-0472">Membrane</keyword>
<dbReference type="Pfam" id="PF16079">
    <property type="entry name" value="Phage_holin_5_2"/>
    <property type="match status" value="1"/>
</dbReference>
<feature type="transmembrane region" description="Helical" evidence="1">
    <location>
        <begin position="63"/>
        <end position="84"/>
    </location>
</feature>
<evidence type="ECO:0000313" key="2">
    <source>
        <dbReference type="EMBL" id="MCC2175775.1"/>
    </source>
</evidence>
<proteinExistence type="predicted"/>
<dbReference type="InterPro" id="IPR032111">
    <property type="entry name" value="Clostridium_phage_holin"/>
</dbReference>